<dbReference type="SFLD" id="SFLDS00055">
    <property type="entry name" value="Pyruvoyl-Dependent_Histidine/A"/>
    <property type="match status" value="1"/>
</dbReference>
<dbReference type="EC" id="4.1.1.19" evidence="3"/>
<dbReference type="STRING" id="163359.A9R16_14595"/>
<organism evidence="9 10">
    <name type="scientific">Acidiferrobacter thiooxydans</name>
    <dbReference type="NCBI Taxonomy" id="163359"/>
    <lineage>
        <taxon>Bacteria</taxon>
        <taxon>Pseudomonadati</taxon>
        <taxon>Pseudomonadota</taxon>
        <taxon>Gammaproteobacteria</taxon>
        <taxon>Acidiferrobacterales</taxon>
        <taxon>Acidiferrobacteraceae</taxon>
        <taxon>Acidiferrobacter</taxon>
    </lineage>
</organism>
<dbReference type="GO" id="GO:0006527">
    <property type="term" value="P:L-arginine catabolic process"/>
    <property type="evidence" value="ECO:0007669"/>
    <property type="project" value="InterPro"/>
</dbReference>
<gene>
    <name evidence="9" type="ORF">C4900_14645</name>
</gene>
<dbReference type="SFLD" id="SFLDG01170">
    <property type="entry name" value="Pyruvoyl-dependent_arginine_de"/>
    <property type="match status" value="1"/>
</dbReference>
<keyword evidence="7" id="KW-0670">Pyruvate</keyword>
<keyword evidence="10" id="KW-1185">Reference proteome</keyword>
<dbReference type="RefSeq" id="WP_065971322.1">
    <property type="nucleotide sequence ID" value="NZ_CP080624.1"/>
</dbReference>
<evidence type="ECO:0000256" key="8">
    <source>
        <dbReference type="ARBA" id="ARBA00049309"/>
    </source>
</evidence>
<dbReference type="OrthoDB" id="9783061at2"/>
<dbReference type="AlphaFoldDB" id="A0A1C2FZX8"/>
<evidence type="ECO:0000313" key="9">
    <source>
        <dbReference type="EMBL" id="RCN56967.1"/>
    </source>
</evidence>
<evidence type="ECO:0000256" key="6">
    <source>
        <dbReference type="ARBA" id="ARBA00023239"/>
    </source>
</evidence>
<keyword evidence="6" id="KW-0456">Lyase</keyword>
<evidence type="ECO:0000256" key="4">
    <source>
        <dbReference type="ARBA" id="ARBA00014727"/>
    </source>
</evidence>
<dbReference type="PANTHER" id="PTHR40438:SF1">
    <property type="entry name" value="PYRUVOYL-DEPENDENT ARGININE DECARBOXYLASE"/>
    <property type="match status" value="1"/>
</dbReference>
<dbReference type="InterPro" id="IPR016104">
    <property type="entry name" value="Pyr-dep_his/arg-deCO2ase"/>
</dbReference>
<dbReference type="Pfam" id="PF01862">
    <property type="entry name" value="PvlArgDC"/>
    <property type="match status" value="1"/>
</dbReference>
<sequence>MIIKTPTSHTFVTGSSEGYTPLNAFDGALLAAGIGNTNLVKMSSIVPPGTREVPITELVLPPGALVPVAYAAMESDIPGSMICAAVAAAWPTDPAKPGLIMEYHAHGHREDAESVVRRMAEEGMRKRGWEVKTLKSMAIDHRVEKIGAAFAAVVLWDL</sequence>
<dbReference type="Gene3D" id="3.30.60.30">
    <property type="match status" value="1"/>
</dbReference>
<evidence type="ECO:0000256" key="5">
    <source>
        <dbReference type="ARBA" id="ARBA00022793"/>
    </source>
</evidence>
<evidence type="ECO:0000256" key="7">
    <source>
        <dbReference type="ARBA" id="ARBA00023317"/>
    </source>
</evidence>
<dbReference type="PIRSF" id="PIRSF005216">
    <property type="entry name" value="Pyruvoyl-dep_arg_deCO2ase"/>
    <property type="match status" value="1"/>
</dbReference>
<dbReference type="PANTHER" id="PTHR40438">
    <property type="entry name" value="PYRUVOYL-DEPENDENT ARGININE DECARBOXYLASE"/>
    <property type="match status" value="1"/>
</dbReference>
<name>A0A1C2FZX8_9GAMM</name>
<evidence type="ECO:0000256" key="1">
    <source>
        <dbReference type="ARBA" id="ARBA00001928"/>
    </source>
</evidence>
<comment type="caution">
    <text evidence="9">The sequence shown here is derived from an EMBL/GenBank/DDBJ whole genome shotgun (WGS) entry which is preliminary data.</text>
</comment>
<keyword evidence="5" id="KW-0210">Decarboxylase</keyword>
<dbReference type="InterPro" id="IPR002724">
    <property type="entry name" value="Pyruvoyl-dep_arg_deCO2ase"/>
</dbReference>
<proteinExistence type="inferred from homology"/>
<reference evidence="9 10" key="1">
    <citation type="submission" date="2018-02" db="EMBL/GenBank/DDBJ databases">
        <title>Insights into the biology of acidophilic members of the Acidiferrobacteraceae family derived from comparative genomic analyses.</title>
        <authorList>
            <person name="Issotta F."/>
            <person name="Thyssen C."/>
            <person name="Mena C."/>
            <person name="Moya A."/>
            <person name="Bellenberg S."/>
            <person name="Sproer C."/>
            <person name="Covarrubias P.C."/>
            <person name="Sand W."/>
            <person name="Quatrini R."/>
            <person name="Vera M."/>
        </authorList>
    </citation>
    <scope>NUCLEOTIDE SEQUENCE [LARGE SCALE GENOMIC DNA]</scope>
    <source>
        <strain evidence="10">m-1</strain>
    </source>
</reference>
<comment type="catalytic activity">
    <reaction evidence="8">
        <text>L-arginine + H(+) = agmatine + CO2</text>
        <dbReference type="Rhea" id="RHEA:17641"/>
        <dbReference type="ChEBI" id="CHEBI:15378"/>
        <dbReference type="ChEBI" id="CHEBI:16526"/>
        <dbReference type="ChEBI" id="CHEBI:32682"/>
        <dbReference type="ChEBI" id="CHEBI:58145"/>
        <dbReference type="EC" id="4.1.1.19"/>
    </reaction>
</comment>
<dbReference type="GO" id="GO:0008792">
    <property type="term" value="F:arginine decarboxylase activity"/>
    <property type="evidence" value="ECO:0007669"/>
    <property type="project" value="UniProtKB-EC"/>
</dbReference>
<evidence type="ECO:0000313" key="10">
    <source>
        <dbReference type="Proteomes" id="UP000253250"/>
    </source>
</evidence>
<evidence type="ECO:0000256" key="2">
    <source>
        <dbReference type="ARBA" id="ARBA00008611"/>
    </source>
</evidence>
<dbReference type="EMBL" id="PSYR01000002">
    <property type="protein sequence ID" value="RCN56967.1"/>
    <property type="molecule type" value="Genomic_DNA"/>
</dbReference>
<dbReference type="SFLD" id="SFLDF00471">
    <property type="entry name" value="Pyruvoyl-dependent_arginine_de"/>
    <property type="match status" value="1"/>
</dbReference>
<dbReference type="Proteomes" id="UP000253250">
    <property type="component" value="Unassembled WGS sequence"/>
</dbReference>
<accession>A0A1C2FZX8</accession>
<protein>
    <recommendedName>
        <fullName evidence="4">Pyruvoyl-dependent arginine decarboxylase AaxB</fullName>
        <ecNumber evidence="3">4.1.1.19</ecNumber>
    </recommendedName>
</protein>
<comment type="similarity">
    <text evidence="2">Belongs to the pyruvoyl-dependent arginine decarboxylase family.</text>
</comment>
<dbReference type="SUPFAM" id="SSF56271">
    <property type="entry name" value="Pyruvoyl-dependent histidine and arginine decarboxylases"/>
    <property type="match status" value="1"/>
</dbReference>
<dbReference type="InterPro" id="IPR016105">
    <property type="entry name" value="Pyr-dep_his/arg-deCO2ase_sand"/>
</dbReference>
<evidence type="ECO:0000256" key="3">
    <source>
        <dbReference type="ARBA" id="ARBA00012426"/>
    </source>
</evidence>
<dbReference type="NCBIfam" id="TIGR00286">
    <property type="entry name" value="pyruvoyl-dependent arginine decarboxylase"/>
    <property type="match status" value="1"/>
</dbReference>
<dbReference type="HAMAP" id="MF_01404">
    <property type="entry name" value="PvlArgDC"/>
    <property type="match status" value="1"/>
</dbReference>
<comment type="cofactor">
    <cofactor evidence="1">
        <name>pyruvate</name>
        <dbReference type="ChEBI" id="CHEBI:15361"/>
    </cofactor>
</comment>
<dbReference type="Gene3D" id="3.50.20.10">
    <property type="entry name" value="Pyruvoyl-Dependent Histidine Decarboxylase, subunit B"/>
    <property type="match status" value="1"/>
</dbReference>